<keyword evidence="1" id="KW-0812">Transmembrane</keyword>
<keyword evidence="1" id="KW-0472">Membrane</keyword>
<keyword evidence="1" id="KW-1133">Transmembrane helix</keyword>
<proteinExistence type="predicted"/>
<accession>A0A6J4MWF0</accession>
<organism evidence="2">
    <name type="scientific">uncultured Propionibacteriaceae bacterium</name>
    <dbReference type="NCBI Taxonomy" id="257457"/>
    <lineage>
        <taxon>Bacteria</taxon>
        <taxon>Bacillati</taxon>
        <taxon>Actinomycetota</taxon>
        <taxon>Actinomycetes</taxon>
        <taxon>Propionibacteriales</taxon>
        <taxon>Propionibacteriaceae</taxon>
        <taxon>environmental samples</taxon>
    </lineage>
</organism>
<feature type="transmembrane region" description="Helical" evidence="1">
    <location>
        <begin position="26"/>
        <end position="49"/>
    </location>
</feature>
<name>A0A6J4MWF0_9ACTN</name>
<gene>
    <name evidence="2" type="ORF">AVDCRST_MAG75-74</name>
</gene>
<protein>
    <submittedName>
        <fullName evidence="2">Uncharacterized protein</fullName>
    </submittedName>
</protein>
<reference evidence="2" key="1">
    <citation type="submission" date="2020-02" db="EMBL/GenBank/DDBJ databases">
        <authorList>
            <person name="Meier V. D."/>
        </authorList>
    </citation>
    <scope>NUCLEOTIDE SEQUENCE</scope>
    <source>
        <strain evidence="2">AVDCRST_MAG75</strain>
    </source>
</reference>
<dbReference type="EMBL" id="CADCUO010000005">
    <property type="protein sequence ID" value="CAA9371037.1"/>
    <property type="molecule type" value="Genomic_DNA"/>
</dbReference>
<evidence type="ECO:0000256" key="1">
    <source>
        <dbReference type="SAM" id="Phobius"/>
    </source>
</evidence>
<dbReference type="AlphaFoldDB" id="A0A6J4MWF0"/>
<evidence type="ECO:0000313" key="2">
    <source>
        <dbReference type="EMBL" id="CAA9371037.1"/>
    </source>
</evidence>
<sequence length="98" mass="10243">MSQSGVGQTKACLPPHLFAAVKGPSVTSIVVAMFVILSVAGGTAGVVLLGMEGRGKSRAPLLADRFAKAARHLNGEAEPPARFTRILNRYGAKASKRR</sequence>